<dbReference type="GO" id="GO:0043531">
    <property type="term" value="F:ADP binding"/>
    <property type="evidence" value="ECO:0007669"/>
    <property type="project" value="TreeGrafter"/>
</dbReference>
<evidence type="ECO:0000256" key="3">
    <source>
        <dbReference type="ARBA" id="ARBA00022448"/>
    </source>
</evidence>
<dbReference type="Gene3D" id="3.40.50.12240">
    <property type="match status" value="1"/>
</dbReference>
<dbReference type="OrthoDB" id="9803053at2"/>
<proteinExistence type="inferred from homology"/>
<keyword evidence="4" id="KW-0547">Nucleotide-binding</keyword>
<gene>
    <name evidence="15" type="primary">atpA-2</name>
    <name evidence="15" type="ordered locus">MS53_0159</name>
</gene>
<keyword evidence="10" id="KW-0139">CF(1)</keyword>
<keyword evidence="15" id="KW-0378">Hydrolase</keyword>
<organism evidence="15 16">
    <name type="scientific">Mycoplasmopsis synoviae (strain 53)</name>
    <name type="common">Mycoplasma synoviae</name>
    <dbReference type="NCBI Taxonomy" id="262723"/>
    <lineage>
        <taxon>Bacteria</taxon>
        <taxon>Bacillati</taxon>
        <taxon>Mycoplasmatota</taxon>
        <taxon>Mycoplasmoidales</taxon>
        <taxon>Metamycoplasmataceae</taxon>
        <taxon>Mycoplasmopsis</taxon>
    </lineage>
</organism>
<protein>
    <submittedName>
        <fullName evidence="15">ATP synthase alpha chain</fullName>
        <ecNumber evidence="15">3.6.3.14</ecNumber>
    </submittedName>
</protein>
<dbReference type="GO" id="GO:0045259">
    <property type="term" value="C:proton-transporting ATP synthase complex"/>
    <property type="evidence" value="ECO:0007669"/>
    <property type="project" value="UniProtKB-KW"/>
</dbReference>
<evidence type="ECO:0000256" key="2">
    <source>
        <dbReference type="ARBA" id="ARBA00008936"/>
    </source>
</evidence>
<dbReference type="KEGG" id="msy:MS53_0159"/>
<evidence type="ECO:0000256" key="10">
    <source>
        <dbReference type="ARBA" id="ARBA00023196"/>
    </source>
</evidence>
<dbReference type="Pfam" id="PF00306">
    <property type="entry name" value="ATP-synt_ab_C"/>
    <property type="match status" value="1"/>
</dbReference>
<dbReference type="EMBL" id="AE017245">
    <property type="protein sequence ID" value="AAZ43579.1"/>
    <property type="molecule type" value="Genomic_DNA"/>
</dbReference>
<evidence type="ECO:0000313" key="16">
    <source>
        <dbReference type="Proteomes" id="UP000000549"/>
    </source>
</evidence>
<dbReference type="InterPro" id="IPR020003">
    <property type="entry name" value="ATPase_a/bsu_AS"/>
</dbReference>
<evidence type="ECO:0000259" key="14">
    <source>
        <dbReference type="Pfam" id="PF00306"/>
    </source>
</evidence>
<feature type="domain" description="ATPase F1/V1/A1 complex alpha/beta subunit nucleotide-binding" evidence="13">
    <location>
        <begin position="135"/>
        <end position="345"/>
    </location>
</feature>
<evidence type="ECO:0000256" key="4">
    <source>
        <dbReference type="ARBA" id="ARBA00022741"/>
    </source>
</evidence>
<evidence type="ECO:0000256" key="1">
    <source>
        <dbReference type="ARBA" id="ARBA00004370"/>
    </source>
</evidence>
<evidence type="ECO:0000256" key="6">
    <source>
        <dbReference type="ARBA" id="ARBA00022840"/>
    </source>
</evidence>
<accession>Q4A6P2</accession>
<keyword evidence="3" id="KW-0813">Transport</keyword>
<comment type="subcellular location">
    <subcellularLocation>
        <location evidence="1">Membrane</location>
    </subcellularLocation>
</comment>
<dbReference type="InterPro" id="IPR027417">
    <property type="entry name" value="P-loop_NTPase"/>
</dbReference>
<dbReference type="RefSeq" id="WP_011283322.1">
    <property type="nucleotide sequence ID" value="NC_007294.1"/>
</dbReference>
<dbReference type="Proteomes" id="UP000000549">
    <property type="component" value="Chromosome"/>
</dbReference>
<comment type="similarity">
    <text evidence="2">Belongs to the ATPase alpha/beta chains family.</text>
</comment>
<keyword evidence="16" id="KW-1185">Reference proteome</keyword>
<dbReference type="PROSITE" id="PS00152">
    <property type="entry name" value="ATPASE_ALPHA_BETA"/>
    <property type="match status" value="1"/>
</dbReference>
<dbReference type="eggNOG" id="COG0056">
    <property type="taxonomic scope" value="Bacteria"/>
</dbReference>
<dbReference type="HOGENOM" id="CLU_010091_0_0_14"/>
<evidence type="ECO:0000256" key="5">
    <source>
        <dbReference type="ARBA" id="ARBA00022781"/>
    </source>
</evidence>
<dbReference type="GO" id="GO:0046933">
    <property type="term" value="F:proton-transporting ATP synthase activity, rotational mechanism"/>
    <property type="evidence" value="ECO:0007669"/>
    <property type="project" value="InterPro"/>
</dbReference>
<keyword evidence="8" id="KW-0406">Ion transport</keyword>
<dbReference type="PANTHER" id="PTHR48082:SF2">
    <property type="entry name" value="ATP SYNTHASE SUBUNIT ALPHA, MITOCHONDRIAL"/>
    <property type="match status" value="1"/>
</dbReference>
<dbReference type="SUPFAM" id="SSF52540">
    <property type="entry name" value="P-loop containing nucleoside triphosphate hydrolases"/>
    <property type="match status" value="1"/>
</dbReference>
<dbReference type="PANTHER" id="PTHR48082">
    <property type="entry name" value="ATP SYNTHASE SUBUNIT ALPHA, MITOCHONDRIAL"/>
    <property type="match status" value="1"/>
</dbReference>
<sequence length="514" mass="57867">MTTNNNPTISAIFDYVVEIKGQLDYHQNQIFYLKSNPNLKLLLISATKDKAYCLASGTFNDFHINSEVVPQSHEFQVATSREFFGKIIDIQNNIYPHKAKASLNKSKYYSSLSTPFNNPKELLNYQPLKKQLLTGYVVVDLLIPIGRGQRQLIIGDRKTGKTFLALNTIINQKNQGVKCIYVAIGQQHAQLTSTYQLLKENGALDHTIIINAPADSPYEQYLAPYVAMAHAENIAKDEDVLVIFDDLTTHANIYREIALLTNKPVGKEAFPGDMFFAHSRLLERSGRFAGKKSITALPILQTVDNDISSLIASNIISITDGQLVTNANIFQSGQLPAIDTELSVSRIGAAVQEKNMAKTSKEIGKIYKAYKRQAKLSSLKYDLNDETNALIVDGQLVEGIFSQKGVSFYNQKTIFLTSKLLAWGLLRNVSNIAEVLKFIEVLVETNQSFKDAFDSIDGKNSENVDESLVRDYFAFALLQYAEYKNYNWKITLDRKFDQLTKAQIMEIEARMENY</sequence>
<dbReference type="InterPro" id="IPR000194">
    <property type="entry name" value="ATPase_F1/V1/A1_a/bsu_nucl-bd"/>
</dbReference>
<dbReference type="GO" id="GO:0005524">
    <property type="term" value="F:ATP binding"/>
    <property type="evidence" value="ECO:0007669"/>
    <property type="project" value="UniProtKB-KW"/>
</dbReference>
<evidence type="ECO:0000256" key="8">
    <source>
        <dbReference type="ARBA" id="ARBA00023065"/>
    </source>
</evidence>
<dbReference type="EC" id="3.6.3.14" evidence="15"/>
<dbReference type="NCBIfam" id="NF045936">
    <property type="entry name" value="MSC_0619_alpha"/>
    <property type="match status" value="1"/>
</dbReference>
<reference evidence="15 16" key="1">
    <citation type="journal article" date="2005" name="J. Bacteriol.">
        <title>Swine and poultry pathogens: the complete genome sequences of two strains of Mycoplasma hyopneumoniae and a strain of Mycoplasma synoviae.</title>
        <authorList>
            <person name="Vasconcelos A.T."/>
            <person name="Ferreira H.B."/>
            <person name="Bizarro C.V."/>
            <person name="Bonatto S.L."/>
            <person name="Carvalho M.O."/>
            <person name="Pinto P.M."/>
            <person name="Almeida D.F."/>
            <person name="Almeida L.G."/>
            <person name="Almeida R."/>
            <person name="Alves-Filho L."/>
            <person name="Assuncao E.N."/>
            <person name="Azevedo V.A."/>
            <person name="Bogo M.R."/>
            <person name="Brigido M.M."/>
            <person name="Brocchi M."/>
            <person name="Burity H.A."/>
            <person name="Camargo A.A."/>
            <person name="Camargo S.S."/>
            <person name="Carepo M.S."/>
            <person name="Carraro D.M."/>
            <person name="de Mattos Cascardo J.C."/>
            <person name="Castro L.A."/>
            <person name="Cavalcanti G."/>
            <person name="Chemale G."/>
            <person name="Collevatti R.G."/>
            <person name="Cunha C.W."/>
            <person name="Dallagiovanna B."/>
            <person name="Dambros B.P."/>
            <person name="Dellagostin O.A."/>
            <person name="Falcao C."/>
            <person name="Fantinatti-Garboggini F."/>
            <person name="Felipe M.S."/>
            <person name="Fiorentin L."/>
            <person name="Franco G.R."/>
            <person name="Freitas N.S."/>
            <person name="Frias D."/>
            <person name="Grangeiro T.B."/>
            <person name="Grisard E.C."/>
            <person name="Guimaraes C.T."/>
            <person name="Hungria M."/>
            <person name="Jardim S.N."/>
            <person name="Krieger M.A."/>
            <person name="Laurino J.P."/>
            <person name="Lima L.F."/>
            <person name="Lopes M.I."/>
            <person name="Loreto E.L."/>
            <person name="Madeira H.M."/>
            <person name="Manfio G.P."/>
            <person name="Maranhao A.Q."/>
            <person name="Martinkovics C.T."/>
            <person name="Medeiros S.R."/>
            <person name="Moreira M.A."/>
            <person name="Neiva M."/>
            <person name="Ramalho-Neto C.E."/>
            <person name="Nicolas M.F."/>
            <person name="Oliveira S.C."/>
            <person name="Paixao R.F."/>
            <person name="Pedrosa F.O."/>
            <person name="Pena S.D."/>
            <person name="Pereira M."/>
            <person name="Pereira-Ferrari L."/>
            <person name="Piffer I."/>
            <person name="Pinto L.S."/>
            <person name="Potrich D.P."/>
            <person name="Salim A.C."/>
            <person name="Santos F.R."/>
            <person name="Schmitt R."/>
            <person name="Schneider M.P."/>
            <person name="Schrank A."/>
            <person name="Schrank I.S."/>
            <person name="Schuck A.F."/>
            <person name="Seuanez H.N."/>
            <person name="Silva D.W."/>
            <person name="Silva R."/>
            <person name="Silva S.C."/>
            <person name="Soares C.M."/>
            <person name="Souza K.R."/>
            <person name="Souza R.C."/>
            <person name="Staats C.C."/>
            <person name="Steffens M.B."/>
            <person name="Teixeira S.M."/>
            <person name="Urmenyi T.P."/>
            <person name="Vainstein M.H."/>
            <person name="Zuccherato L.W."/>
            <person name="Simpson A.J."/>
            <person name="Zaha A."/>
        </authorList>
    </citation>
    <scope>NUCLEOTIDE SEQUENCE [LARGE SCALE GENOMIC DNA]</scope>
    <source>
        <strain evidence="15 16">53</strain>
    </source>
</reference>
<dbReference type="STRING" id="262723.MS53_0159"/>
<dbReference type="NCBIfam" id="NF005523">
    <property type="entry name" value="PRK07165.1"/>
    <property type="match status" value="1"/>
</dbReference>
<keyword evidence="5" id="KW-0375">Hydrogen ion transport</keyword>
<comment type="subunit">
    <text evidence="12">F-type ATPases have 2 components, CF(1) - the catalytic core - and CF(0) - the membrane proton channel. CF(1) has five subunits: alpha(3), beta(3), gamma(1), delta(1), epsilon(1). CF(0) has four main subunits: a(1), b(1), b'(1) and c(9-12).</text>
</comment>
<keyword evidence="7" id="KW-1278">Translocase</keyword>
<dbReference type="InterPro" id="IPR005294">
    <property type="entry name" value="ATP_synth_F1_asu"/>
</dbReference>
<evidence type="ECO:0000313" key="15">
    <source>
        <dbReference type="EMBL" id="AAZ43579.1"/>
    </source>
</evidence>
<dbReference type="FunFam" id="3.40.50.300:FF:002432">
    <property type="entry name" value="ATP synthase subunit alpha, mitochondrial"/>
    <property type="match status" value="1"/>
</dbReference>
<feature type="domain" description="ATP synthase alpha subunit C-terminal" evidence="14">
    <location>
        <begin position="352"/>
        <end position="460"/>
    </location>
</feature>
<keyword evidence="11" id="KW-0066">ATP synthesis</keyword>
<dbReference type="InterPro" id="IPR000793">
    <property type="entry name" value="ATP_synth_asu_C"/>
</dbReference>
<dbReference type="Pfam" id="PF00006">
    <property type="entry name" value="ATP-synt_ab"/>
    <property type="match status" value="1"/>
</dbReference>
<name>Q4A6P2_MYCS5</name>
<dbReference type="AlphaFoldDB" id="Q4A6P2"/>
<keyword evidence="6" id="KW-0067">ATP-binding</keyword>
<evidence type="ECO:0000256" key="9">
    <source>
        <dbReference type="ARBA" id="ARBA00023136"/>
    </source>
</evidence>
<evidence type="ECO:0000259" key="13">
    <source>
        <dbReference type="Pfam" id="PF00006"/>
    </source>
</evidence>
<evidence type="ECO:0000256" key="7">
    <source>
        <dbReference type="ARBA" id="ARBA00022967"/>
    </source>
</evidence>
<keyword evidence="9" id="KW-0472">Membrane</keyword>
<evidence type="ECO:0000256" key="11">
    <source>
        <dbReference type="ARBA" id="ARBA00023310"/>
    </source>
</evidence>
<dbReference type="GO" id="GO:0016787">
    <property type="term" value="F:hydrolase activity"/>
    <property type="evidence" value="ECO:0007669"/>
    <property type="project" value="UniProtKB-KW"/>
</dbReference>
<evidence type="ECO:0000256" key="12">
    <source>
        <dbReference type="ARBA" id="ARBA00026013"/>
    </source>
</evidence>